<evidence type="ECO:0000256" key="1">
    <source>
        <dbReference type="ARBA" id="ARBA00023239"/>
    </source>
</evidence>
<sequence>MVTYIDCDVHPWVNDIKQLHPFMDKSWIKRFEDQKLNLGSFKLASRYVHPRGSTSRYDAKPPSGGYPGSDLDYMKEQYLDEFNPEVVLLIPQQANSLVSLVDSEQVMALARAFNDYFIETWLPENDKLRYALVAPPHNPQSAAEEIRRVGNKKGVVAVLLPLLNILMGNHYYDPIYEAAVEVGLPVITHPNGQEGSAIGAPVLAGGIQNTYNDRFINLSQIAQSNLTSLIFDGTFEKFPTLKVGFVEYGFTWLLPLMWKMDTVWKALRTDTPWVKKLPSQYVYDHVKFTTQPIEEVKPSDLNIVIEMMNGKNLLMYSSDYPHWDNDMPTRILRGLDPEMKQNILYNNAKEFYHL</sequence>
<dbReference type="PANTHER" id="PTHR21240">
    <property type="entry name" value="2-AMINO-3-CARBOXYLMUCONATE-6-SEMIALDEHYDE DECARBOXYLASE"/>
    <property type="match status" value="1"/>
</dbReference>
<keyword evidence="4" id="KW-1185">Reference proteome</keyword>
<evidence type="ECO:0000313" key="3">
    <source>
        <dbReference type="EMBL" id="SNX75514.1"/>
    </source>
</evidence>
<dbReference type="EMBL" id="OAOP01000013">
    <property type="protein sequence ID" value="SNX75514.1"/>
    <property type="molecule type" value="Genomic_DNA"/>
</dbReference>
<gene>
    <name evidence="3" type="ORF">SAMN05877753_11314</name>
</gene>
<feature type="domain" description="Amidohydrolase-related" evidence="2">
    <location>
        <begin position="5"/>
        <end position="354"/>
    </location>
</feature>
<reference evidence="3 4" key="1">
    <citation type="submission" date="2017-08" db="EMBL/GenBank/DDBJ databases">
        <authorList>
            <person name="de Groot N.N."/>
        </authorList>
    </citation>
    <scope>NUCLEOTIDE SEQUENCE [LARGE SCALE GENOMIC DNA]</scope>
    <source>
        <strain evidence="3 4">JC228</strain>
    </source>
</reference>
<proteinExistence type="predicted"/>
<evidence type="ECO:0000313" key="4">
    <source>
        <dbReference type="Proteomes" id="UP000219546"/>
    </source>
</evidence>
<keyword evidence="3" id="KW-0378">Hydrolase</keyword>
<dbReference type="GO" id="GO:0019748">
    <property type="term" value="P:secondary metabolic process"/>
    <property type="evidence" value="ECO:0007669"/>
    <property type="project" value="TreeGrafter"/>
</dbReference>
<dbReference type="InterPro" id="IPR032466">
    <property type="entry name" value="Metal_Hydrolase"/>
</dbReference>
<dbReference type="InterPro" id="IPR006680">
    <property type="entry name" value="Amidohydro-rel"/>
</dbReference>
<dbReference type="Pfam" id="PF04909">
    <property type="entry name" value="Amidohydro_2"/>
    <property type="match status" value="1"/>
</dbReference>
<dbReference type="OrthoDB" id="9777673at2"/>
<dbReference type="SUPFAM" id="SSF51556">
    <property type="entry name" value="Metallo-dependent hydrolases"/>
    <property type="match status" value="1"/>
</dbReference>
<dbReference type="AlphaFoldDB" id="A0A285D6Q1"/>
<evidence type="ECO:0000259" key="2">
    <source>
        <dbReference type="Pfam" id="PF04909"/>
    </source>
</evidence>
<accession>A0A285D6Q1</accession>
<dbReference type="PANTHER" id="PTHR21240:SF28">
    <property type="entry name" value="ISO-OROTATE DECARBOXYLASE (EUROFUNG)"/>
    <property type="match status" value="1"/>
</dbReference>
<name>A0A285D6Q1_9BACI</name>
<dbReference type="RefSeq" id="WP_097160582.1">
    <property type="nucleotide sequence ID" value="NZ_JBEPMQ010000017.1"/>
</dbReference>
<dbReference type="GO" id="GO:0005737">
    <property type="term" value="C:cytoplasm"/>
    <property type="evidence" value="ECO:0007669"/>
    <property type="project" value="TreeGrafter"/>
</dbReference>
<keyword evidence="1" id="KW-0456">Lyase</keyword>
<organism evidence="3 4">
    <name type="scientific">Bacillus oleivorans</name>
    <dbReference type="NCBI Taxonomy" id="1448271"/>
    <lineage>
        <taxon>Bacteria</taxon>
        <taxon>Bacillati</taxon>
        <taxon>Bacillota</taxon>
        <taxon>Bacilli</taxon>
        <taxon>Bacillales</taxon>
        <taxon>Bacillaceae</taxon>
        <taxon>Bacillus</taxon>
    </lineage>
</organism>
<dbReference type="InterPro" id="IPR032465">
    <property type="entry name" value="ACMSD"/>
</dbReference>
<protein>
    <submittedName>
        <fullName evidence="3">Predicted TIM-barrel fold metal-dependent hydrolase</fullName>
    </submittedName>
</protein>
<dbReference type="Gene3D" id="3.20.20.140">
    <property type="entry name" value="Metal-dependent hydrolases"/>
    <property type="match status" value="1"/>
</dbReference>
<dbReference type="GO" id="GO:0016831">
    <property type="term" value="F:carboxy-lyase activity"/>
    <property type="evidence" value="ECO:0007669"/>
    <property type="project" value="InterPro"/>
</dbReference>
<dbReference type="GO" id="GO:0016787">
    <property type="term" value="F:hydrolase activity"/>
    <property type="evidence" value="ECO:0007669"/>
    <property type="project" value="UniProtKB-KW"/>
</dbReference>
<dbReference type="Proteomes" id="UP000219546">
    <property type="component" value="Unassembled WGS sequence"/>
</dbReference>